<evidence type="ECO:0000256" key="1">
    <source>
        <dbReference type="SAM" id="SignalP"/>
    </source>
</evidence>
<dbReference type="InterPro" id="IPR024516">
    <property type="entry name" value="Mce_C"/>
</dbReference>
<dbReference type="InterPro" id="IPR052336">
    <property type="entry name" value="MlaD_Phospholipid_Transporter"/>
</dbReference>
<dbReference type="PANTHER" id="PTHR33371:SF15">
    <property type="entry name" value="LIPOPROTEIN LPRN"/>
    <property type="match status" value="1"/>
</dbReference>
<evidence type="ECO:0000259" key="3">
    <source>
        <dbReference type="Pfam" id="PF11887"/>
    </source>
</evidence>
<dbReference type="InterPro" id="IPR003399">
    <property type="entry name" value="Mce/MlaD"/>
</dbReference>
<dbReference type="PANTHER" id="PTHR33371">
    <property type="entry name" value="INTERMEMBRANE PHOSPHOLIPID TRANSPORT SYSTEM BINDING PROTEIN MLAD-RELATED"/>
    <property type="match status" value="1"/>
</dbReference>
<reference evidence="4" key="1">
    <citation type="submission" date="2020-11" db="EMBL/GenBank/DDBJ databases">
        <title>Nocardia NEAU-351.nov., a novel actinomycete isolated from the cow dung.</title>
        <authorList>
            <person name="Zhang X."/>
        </authorList>
    </citation>
    <scope>NUCLEOTIDE SEQUENCE</scope>
    <source>
        <strain evidence="4">NEAU-351</strain>
    </source>
</reference>
<feature type="chain" id="PRO_5037694044" evidence="1">
    <location>
        <begin position="21"/>
        <end position="368"/>
    </location>
</feature>
<accession>A0A931I8P4</accession>
<keyword evidence="5" id="KW-1185">Reference proteome</keyword>
<dbReference type="NCBIfam" id="TIGR00996">
    <property type="entry name" value="Mtu_fam_mce"/>
    <property type="match status" value="1"/>
</dbReference>
<protein>
    <submittedName>
        <fullName evidence="4">MCE family protein</fullName>
    </submittedName>
</protein>
<dbReference type="Pfam" id="PF02470">
    <property type="entry name" value="MlaD"/>
    <property type="match status" value="1"/>
</dbReference>
<evidence type="ECO:0000313" key="5">
    <source>
        <dbReference type="Proteomes" id="UP000655751"/>
    </source>
</evidence>
<dbReference type="Proteomes" id="UP000655751">
    <property type="component" value="Unassembled WGS sequence"/>
</dbReference>
<evidence type="ECO:0000259" key="2">
    <source>
        <dbReference type="Pfam" id="PF02470"/>
    </source>
</evidence>
<proteinExistence type="predicted"/>
<dbReference type="AlphaFoldDB" id="A0A931I8P4"/>
<gene>
    <name evidence="4" type="ORF">IT779_08650</name>
</gene>
<keyword evidence="1" id="KW-0732">Signal</keyword>
<name>A0A931I8P4_9NOCA</name>
<organism evidence="4 5">
    <name type="scientific">Nocardia bovistercoris</name>
    <dbReference type="NCBI Taxonomy" id="2785916"/>
    <lineage>
        <taxon>Bacteria</taxon>
        <taxon>Bacillati</taxon>
        <taxon>Actinomycetota</taxon>
        <taxon>Actinomycetes</taxon>
        <taxon>Mycobacteriales</taxon>
        <taxon>Nocardiaceae</taxon>
        <taxon>Nocardia</taxon>
    </lineage>
</organism>
<dbReference type="EMBL" id="JADMLG010000003">
    <property type="protein sequence ID" value="MBH0776351.1"/>
    <property type="molecule type" value="Genomic_DNA"/>
</dbReference>
<dbReference type="GO" id="GO:0005576">
    <property type="term" value="C:extracellular region"/>
    <property type="evidence" value="ECO:0007669"/>
    <property type="project" value="TreeGrafter"/>
</dbReference>
<dbReference type="RefSeq" id="WP_196148698.1">
    <property type="nucleotide sequence ID" value="NZ_JADMLG010000003.1"/>
</dbReference>
<feature type="domain" description="Mce/MlaD" evidence="2">
    <location>
        <begin position="41"/>
        <end position="116"/>
    </location>
</feature>
<evidence type="ECO:0000313" key="4">
    <source>
        <dbReference type="EMBL" id="MBH0776351.1"/>
    </source>
</evidence>
<sequence>MNKPGRAALTAILAALGVAAAGCSVSLDRLPLPAPGLGSGSYALTATFTNALNLPMKAKVKLNGADIGQVESMTARDYTAVVTMRIREEVTLPVGTTAQLRSATPMGDVFVAVDPPKTPVPGGDTLHDGATIPVGDTSAAATIEEVLSRASLLVSGGAIENLTHVVTALGEYADGRGERLANLIQQTRQLLANLASRTGHINEVLTVAADLSDTVAAQQSSISAAVGAAGPAMEVLGDNTDGLIDLVGRINTITEQLARFPSIQGTNNGSMSEDIDLLSKGLNDAATNPEADLTALNSILATVIKVTSASSAHVGVDVVKLAVGAVPDPGFPGQPGARLPDTTDWTAFVGSLQYMLGRLNGRLNGTPR</sequence>
<feature type="signal peptide" evidence="1">
    <location>
        <begin position="1"/>
        <end position="20"/>
    </location>
</feature>
<feature type="domain" description="Mammalian cell entry C-terminal" evidence="3">
    <location>
        <begin position="125"/>
        <end position="260"/>
    </location>
</feature>
<dbReference type="PROSITE" id="PS51257">
    <property type="entry name" value="PROKAR_LIPOPROTEIN"/>
    <property type="match status" value="1"/>
</dbReference>
<dbReference type="InterPro" id="IPR005693">
    <property type="entry name" value="Mce"/>
</dbReference>
<dbReference type="Pfam" id="PF11887">
    <property type="entry name" value="Mce4_CUP1"/>
    <property type="match status" value="1"/>
</dbReference>
<comment type="caution">
    <text evidence="4">The sequence shown here is derived from an EMBL/GenBank/DDBJ whole genome shotgun (WGS) entry which is preliminary data.</text>
</comment>